<dbReference type="GO" id="GO:0050660">
    <property type="term" value="F:flavin adenine dinucleotide binding"/>
    <property type="evidence" value="ECO:0007669"/>
    <property type="project" value="InterPro"/>
</dbReference>
<dbReference type="PRINTS" id="PR00370">
    <property type="entry name" value="FMOXYGENASE"/>
</dbReference>
<dbReference type="EMBL" id="LFJN01000003">
    <property type="protein sequence ID" value="KPI44468.1"/>
    <property type="molecule type" value="Genomic_DNA"/>
</dbReference>
<dbReference type="PANTHER" id="PTHR23023">
    <property type="entry name" value="DIMETHYLANILINE MONOOXYGENASE"/>
    <property type="match status" value="1"/>
</dbReference>
<keyword evidence="5" id="KW-0560">Oxidoreductase</keyword>
<sequence>MGERVAVIGLGLHGVVALKNLREEGFDAVGFDKNPYIGGLWRYTTDETTLSVTQHTKTNNSQQRLAFSDFPARYTTNYPDAREIADYIDEYAKHFNLVPHCRLGLGLHRLDRSDKSEHWDLTLQGRDGSLVTEQFSRVLLTTGSQNRLVIPKFEGQEHFKGKIIHSRAFKDAKPFAGQRVLLVGLSNTAGDVAAELSEVCPEVFVSHRSGVLVVERTPEGQKPTDHLATRRVNSIILTINRNFPRVAGYIGNIGLELKMKYAMKVKPEWGLLPAHPIANAAPMMNDYFLDLSRSGRLKHSPGISSMATDGHTINFTNGTSLSNVDTIILCTGAEPDFSFLGPSANPTLHPTPEWDNHRHNFNHMPYPRLFRGVFPPSKHTESLAFIGAYRGHGISAFINADLASQAIAQVWKGNFELPPQAEREAWCDEHYKGMLRHLEAWRTVQVGQNAKEFERFLNEAAGNGINQKLGWGWEGWSFMFRNWRLYRLLMDGVDGPWILRLFDSPREERGRKKWEGAEAEVWRVNGLEPPTSKKAV</sequence>
<keyword evidence="7" id="KW-1185">Reference proteome</keyword>
<dbReference type="InterPro" id="IPR050346">
    <property type="entry name" value="FMO-like"/>
</dbReference>
<dbReference type="Pfam" id="PF00743">
    <property type="entry name" value="FMO-like"/>
    <property type="match status" value="1"/>
</dbReference>
<dbReference type="InterPro" id="IPR020946">
    <property type="entry name" value="Flavin_mOase-like"/>
</dbReference>
<dbReference type="OrthoDB" id="66881at2759"/>
<evidence type="ECO:0000256" key="2">
    <source>
        <dbReference type="ARBA" id="ARBA00022630"/>
    </source>
</evidence>
<dbReference type="AlphaFoldDB" id="A0A0N0NQY8"/>
<keyword evidence="6" id="KW-0503">Monooxygenase</keyword>
<dbReference type="InterPro" id="IPR000960">
    <property type="entry name" value="Flavin_mOase"/>
</dbReference>
<keyword evidence="2" id="KW-0285">Flavoprotein</keyword>
<dbReference type="GeneID" id="28740753"/>
<comment type="caution">
    <text evidence="6">The sequence shown here is derived from an EMBL/GenBank/DDBJ whole genome shotgun (WGS) entry which is preliminary data.</text>
</comment>
<dbReference type="Proteomes" id="UP000038010">
    <property type="component" value="Unassembled WGS sequence"/>
</dbReference>
<evidence type="ECO:0000313" key="6">
    <source>
        <dbReference type="EMBL" id="KPI44468.1"/>
    </source>
</evidence>
<dbReference type="InterPro" id="IPR036188">
    <property type="entry name" value="FAD/NAD-bd_sf"/>
</dbReference>
<dbReference type="RefSeq" id="XP_018004431.1">
    <property type="nucleotide sequence ID" value="XM_018148873.1"/>
</dbReference>
<organism evidence="6 7">
    <name type="scientific">Cyphellophora attinorum</name>
    <dbReference type="NCBI Taxonomy" id="1664694"/>
    <lineage>
        <taxon>Eukaryota</taxon>
        <taxon>Fungi</taxon>
        <taxon>Dikarya</taxon>
        <taxon>Ascomycota</taxon>
        <taxon>Pezizomycotina</taxon>
        <taxon>Eurotiomycetes</taxon>
        <taxon>Chaetothyriomycetidae</taxon>
        <taxon>Chaetothyriales</taxon>
        <taxon>Cyphellophoraceae</taxon>
        <taxon>Cyphellophora</taxon>
    </lineage>
</organism>
<dbReference type="GO" id="GO:0050661">
    <property type="term" value="F:NADP binding"/>
    <property type="evidence" value="ECO:0007669"/>
    <property type="project" value="InterPro"/>
</dbReference>
<evidence type="ECO:0000256" key="1">
    <source>
        <dbReference type="ARBA" id="ARBA00009183"/>
    </source>
</evidence>
<comment type="similarity">
    <text evidence="1">Belongs to the FMO family.</text>
</comment>
<evidence type="ECO:0000256" key="4">
    <source>
        <dbReference type="ARBA" id="ARBA00022857"/>
    </source>
</evidence>
<dbReference type="SUPFAM" id="SSF51905">
    <property type="entry name" value="FAD/NAD(P)-binding domain"/>
    <property type="match status" value="2"/>
</dbReference>
<reference evidence="6 7" key="1">
    <citation type="submission" date="2015-06" db="EMBL/GenBank/DDBJ databases">
        <title>Draft genome of the ant-associated black yeast Phialophora attae CBS 131958.</title>
        <authorList>
            <person name="Moreno L.F."/>
            <person name="Stielow B.J."/>
            <person name="de Hoog S."/>
            <person name="Vicente V.A."/>
            <person name="Weiss V.A."/>
            <person name="de Vries M."/>
            <person name="Cruz L.M."/>
            <person name="Souza E.M."/>
        </authorList>
    </citation>
    <scope>NUCLEOTIDE SEQUENCE [LARGE SCALE GENOMIC DNA]</scope>
    <source>
        <strain evidence="6 7">CBS 131958</strain>
    </source>
</reference>
<evidence type="ECO:0000313" key="7">
    <source>
        <dbReference type="Proteomes" id="UP000038010"/>
    </source>
</evidence>
<accession>A0A0N0NQY8</accession>
<keyword evidence="4" id="KW-0521">NADP</keyword>
<name>A0A0N0NQY8_9EURO</name>
<proteinExistence type="inferred from homology"/>
<gene>
    <name evidence="6" type="ORF">AB675_8428</name>
</gene>
<keyword evidence="3" id="KW-0274">FAD</keyword>
<evidence type="ECO:0000256" key="5">
    <source>
        <dbReference type="ARBA" id="ARBA00023002"/>
    </source>
</evidence>
<dbReference type="FunFam" id="3.50.50.60:FF:000042">
    <property type="entry name" value="Dimethylaniline monooxygenase [N-oxide-forming]"/>
    <property type="match status" value="1"/>
</dbReference>
<dbReference type="VEuPathDB" id="FungiDB:AB675_8428"/>
<protein>
    <submittedName>
        <fullName evidence="6">Dimethylaniline monooxygenase [N-oxide-forming] 3</fullName>
    </submittedName>
</protein>
<dbReference type="GO" id="GO:0004499">
    <property type="term" value="F:N,N-dimethylaniline monooxygenase activity"/>
    <property type="evidence" value="ECO:0007669"/>
    <property type="project" value="InterPro"/>
</dbReference>
<dbReference type="Gene3D" id="3.50.50.60">
    <property type="entry name" value="FAD/NAD(P)-binding domain"/>
    <property type="match status" value="1"/>
</dbReference>
<evidence type="ECO:0000256" key="3">
    <source>
        <dbReference type="ARBA" id="ARBA00022827"/>
    </source>
</evidence>